<dbReference type="Gene3D" id="1.10.10.10">
    <property type="entry name" value="Winged helix-like DNA-binding domain superfamily/Winged helix DNA-binding domain"/>
    <property type="match status" value="1"/>
</dbReference>
<reference evidence="7" key="1">
    <citation type="journal article" date="2019" name="Int. J. Syst. Evol. Microbiol.">
        <title>The Global Catalogue of Microorganisms (GCM) 10K type strain sequencing project: providing services to taxonomists for standard genome sequencing and annotation.</title>
        <authorList>
            <consortium name="The Broad Institute Genomics Platform"/>
            <consortium name="The Broad Institute Genome Sequencing Center for Infectious Disease"/>
            <person name="Wu L."/>
            <person name="Ma J."/>
        </authorList>
    </citation>
    <scope>NUCLEOTIDE SEQUENCE [LARGE SCALE GENOMIC DNA]</scope>
    <source>
        <strain evidence="7">KCTC 32465</strain>
    </source>
</reference>
<protein>
    <submittedName>
        <fullName evidence="6">Transcriptional regulator</fullName>
    </submittedName>
</protein>
<dbReference type="EMBL" id="BMZF01000001">
    <property type="protein sequence ID" value="GHA40028.1"/>
    <property type="molecule type" value="Genomic_DNA"/>
</dbReference>
<accession>A0ABQ3CR12</accession>
<dbReference type="RefSeq" id="WP_189638545.1">
    <property type="nucleotide sequence ID" value="NZ_BMZF01000001.1"/>
</dbReference>
<comment type="caution">
    <text evidence="6">The sequence shown here is derived from an EMBL/GenBank/DDBJ whole genome shotgun (WGS) entry which is preliminary data.</text>
</comment>
<keyword evidence="4" id="KW-0804">Transcription</keyword>
<dbReference type="PANTHER" id="PTHR30537">
    <property type="entry name" value="HTH-TYPE TRANSCRIPTIONAL REGULATOR"/>
    <property type="match status" value="1"/>
</dbReference>
<dbReference type="InterPro" id="IPR000847">
    <property type="entry name" value="LysR_HTH_N"/>
</dbReference>
<dbReference type="InterPro" id="IPR058163">
    <property type="entry name" value="LysR-type_TF_proteobact-type"/>
</dbReference>
<keyword evidence="7" id="KW-1185">Reference proteome</keyword>
<dbReference type="Pfam" id="PF03466">
    <property type="entry name" value="LysR_substrate"/>
    <property type="match status" value="1"/>
</dbReference>
<evidence type="ECO:0000256" key="4">
    <source>
        <dbReference type="ARBA" id="ARBA00023163"/>
    </source>
</evidence>
<keyword evidence="3" id="KW-0238">DNA-binding</keyword>
<dbReference type="Gene3D" id="3.40.190.290">
    <property type="match status" value="1"/>
</dbReference>
<sequence>MIDDYRSLAVFVAIADTGSLSAAGRRLKLSTSVISHHLSRLEDRQGVTLFFRSTRSMSLTPEGHIALEPARRMVAAGEEALDAINAENDEPVGALHIAMPAFGEQSRLHAALWDFANQHPMVAISLHCSDTPTDLIKDGFDLAIRLGTLRSSSLKSRRIGSFKRRLVASPEYLAKRETIKSPDDLIEQDFIAVTQIPSQVTVENKGRSIQIDPASIRVEVNTVSAAKAAVLAGLGIWHLPLGEIEQELAQGRLIPVLSDWNLPELGIYAVWPDIGPQKALTRRLIDHFLEDRTELML</sequence>
<dbReference type="InterPro" id="IPR036388">
    <property type="entry name" value="WH-like_DNA-bd_sf"/>
</dbReference>
<comment type="similarity">
    <text evidence="1">Belongs to the LysR transcriptional regulatory family.</text>
</comment>
<evidence type="ECO:0000256" key="1">
    <source>
        <dbReference type="ARBA" id="ARBA00009437"/>
    </source>
</evidence>
<dbReference type="PROSITE" id="PS50931">
    <property type="entry name" value="HTH_LYSR"/>
    <property type="match status" value="1"/>
</dbReference>
<feature type="domain" description="HTH lysR-type" evidence="5">
    <location>
        <begin position="3"/>
        <end position="60"/>
    </location>
</feature>
<dbReference type="CDD" id="cd08422">
    <property type="entry name" value="PBP2_CrgA_like"/>
    <property type="match status" value="1"/>
</dbReference>
<dbReference type="InterPro" id="IPR036390">
    <property type="entry name" value="WH_DNA-bd_sf"/>
</dbReference>
<organism evidence="6 7">
    <name type="scientific">Paramylibacter ulvae</name>
    <dbReference type="NCBI Taxonomy" id="1651968"/>
    <lineage>
        <taxon>Bacteria</taxon>
        <taxon>Pseudomonadati</taxon>
        <taxon>Pseudomonadota</taxon>
        <taxon>Alphaproteobacteria</taxon>
        <taxon>Rhodobacterales</taxon>
        <taxon>Paracoccaceae</taxon>
        <taxon>Paramylibacter</taxon>
    </lineage>
</organism>
<proteinExistence type="inferred from homology"/>
<dbReference type="SUPFAM" id="SSF46785">
    <property type="entry name" value="Winged helix' DNA-binding domain"/>
    <property type="match status" value="1"/>
</dbReference>
<dbReference type="SUPFAM" id="SSF53850">
    <property type="entry name" value="Periplasmic binding protein-like II"/>
    <property type="match status" value="1"/>
</dbReference>
<dbReference type="Pfam" id="PF00126">
    <property type="entry name" value="HTH_1"/>
    <property type="match status" value="1"/>
</dbReference>
<dbReference type="InterPro" id="IPR005119">
    <property type="entry name" value="LysR_subst-bd"/>
</dbReference>
<gene>
    <name evidence="6" type="ORF">GCM10008927_00120</name>
</gene>
<evidence type="ECO:0000313" key="6">
    <source>
        <dbReference type="EMBL" id="GHA40028.1"/>
    </source>
</evidence>
<evidence type="ECO:0000259" key="5">
    <source>
        <dbReference type="PROSITE" id="PS50931"/>
    </source>
</evidence>
<name>A0ABQ3CR12_9RHOB</name>
<evidence type="ECO:0000256" key="2">
    <source>
        <dbReference type="ARBA" id="ARBA00023015"/>
    </source>
</evidence>
<evidence type="ECO:0000313" key="7">
    <source>
        <dbReference type="Proteomes" id="UP000634455"/>
    </source>
</evidence>
<keyword evidence="2" id="KW-0805">Transcription regulation</keyword>
<evidence type="ECO:0000256" key="3">
    <source>
        <dbReference type="ARBA" id="ARBA00023125"/>
    </source>
</evidence>
<dbReference type="Proteomes" id="UP000634455">
    <property type="component" value="Unassembled WGS sequence"/>
</dbReference>
<dbReference type="PANTHER" id="PTHR30537:SF30">
    <property type="entry name" value="TRANSCRIPTIONAL REGULATOR-RELATED"/>
    <property type="match status" value="1"/>
</dbReference>